<dbReference type="KEGG" id="shx:MS3_00003827"/>
<evidence type="ECO:0000256" key="8">
    <source>
        <dbReference type="ARBA" id="ARBA00023303"/>
    </source>
</evidence>
<gene>
    <name evidence="11" type="primary">INX3_2</name>
    <name evidence="9" type="synonym">inx</name>
    <name evidence="11" type="ORF">MS3_00003827</name>
    <name evidence="12" type="ORF">MS3_06544</name>
</gene>
<dbReference type="CTD" id="24593930"/>
<feature type="transmembrane region" description="Helical" evidence="9">
    <location>
        <begin position="331"/>
        <end position="351"/>
    </location>
</feature>
<dbReference type="PANTHER" id="PTHR11893:SF36">
    <property type="entry name" value="INNEXIN-5"/>
    <property type="match status" value="1"/>
</dbReference>
<evidence type="ECO:0000256" key="5">
    <source>
        <dbReference type="ARBA" id="ARBA00022989"/>
    </source>
</evidence>
<evidence type="ECO:0000256" key="2">
    <source>
        <dbReference type="ARBA" id="ARBA00022448"/>
    </source>
</evidence>
<evidence type="ECO:0000313" key="12">
    <source>
        <dbReference type="EMBL" id="KGB38172.1"/>
    </source>
</evidence>
<organism evidence="12">
    <name type="scientific">Schistosoma haematobium</name>
    <name type="common">Blood fluke</name>
    <dbReference type="NCBI Taxonomy" id="6185"/>
    <lineage>
        <taxon>Eukaryota</taxon>
        <taxon>Metazoa</taxon>
        <taxon>Spiralia</taxon>
        <taxon>Lophotrochozoa</taxon>
        <taxon>Platyhelminthes</taxon>
        <taxon>Trematoda</taxon>
        <taxon>Digenea</taxon>
        <taxon>Strigeidida</taxon>
        <taxon>Schistosomatoidea</taxon>
        <taxon>Schistosomatidae</taxon>
        <taxon>Schistosoma</taxon>
    </lineage>
</organism>
<dbReference type="GO" id="GO:0005886">
    <property type="term" value="C:plasma membrane"/>
    <property type="evidence" value="ECO:0007669"/>
    <property type="project" value="UniProtKB-SubCell"/>
</dbReference>
<comment type="caution">
    <text evidence="9">Lacks conserved residue(s) required for the propagation of feature annotation.</text>
</comment>
<dbReference type="RefSeq" id="XP_012797933.1">
    <property type="nucleotide sequence ID" value="XM_012942479.1"/>
</dbReference>
<dbReference type="GO" id="GO:0005921">
    <property type="term" value="C:gap junction"/>
    <property type="evidence" value="ECO:0007669"/>
    <property type="project" value="UniProtKB-UniRule"/>
</dbReference>
<keyword evidence="3" id="KW-1003">Cell membrane</keyword>
<feature type="region of interest" description="Disordered" evidence="10">
    <location>
        <begin position="609"/>
        <end position="633"/>
    </location>
</feature>
<keyword evidence="5 9" id="KW-1133">Transmembrane helix</keyword>
<evidence type="ECO:0000313" key="13">
    <source>
        <dbReference type="Proteomes" id="UP000471633"/>
    </source>
</evidence>
<feature type="compositionally biased region" description="Low complexity" evidence="10">
    <location>
        <begin position="616"/>
        <end position="627"/>
    </location>
</feature>
<dbReference type="Pfam" id="PF00876">
    <property type="entry name" value="Innexin"/>
    <property type="match status" value="1"/>
</dbReference>
<dbReference type="STRING" id="6185.A0A094ZV82"/>
<reference evidence="12" key="1">
    <citation type="journal article" date="2012" name="Nat. Genet.">
        <title>Whole-genome sequence of Schistosoma haematobium.</title>
        <authorList>
            <person name="Young N.D."/>
            <person name="Jex A.R."/>
            <person name="Li B."/>
            <person name="Liu S."/>
            <person name="Yang L."/>
            <person name="Xiong Z."/>
            <person name="Li Y."/>
            <person name="Cantacessi C."/>
            <person name="Hall R.S."/>
            <person name="Xu X."/>
            <person name="Chen F."/>
            <person name="Wu X."/>
            <person name="Zerlotini A."/>
            <person name="Oliveira G."/>
            <person name="Hofmann A."/>
            <person name="Zhang G."/>
            <person name="Fang X."/>
            <person name="Kang Y."/>
            <person name="Campbell B.E."/>
            <person name="Loukas A."/>
            <person name="Ranganathan S."/>
            <person name="Rollinson D."/>
            <person name="Rinaldi G."/>
            <person name="Brindley P.J."/>
            <person name="Yang H."/>
            <person name="Wang J."/>
            <person name="Wang J."/>
            <person name="Gasser R.B."/>
        </authorList>
    </citation>
    <scope>NUCLEOTIDE SEQUENCE [LARGE SCALE GENOMIC DNA]</scope>
</reference>
<reference evidence="11" key="2">
    <citation type="journal article" date="2019" name="Gigascience">
        <title>High-quality Schistosoma haematobium genome achieved by single-molecule and long-range sequencing.</title>
        <authorList>
            <person name="Stroehlein A.J."/>
            <person name="Korhonen P.K."/>
            <person name="Chong T.M."/>
            <person name="Lim Y.L."/>
            <person name="Chan K.G."/>
            <person name="Webster B."/>
            <person name="Rollinson D."/>
            <person name="Brindley P.J."/>
            <person name="Gasser R.B."/>
            <person name="Young N.D."/>
        </authorList>
    </citation>
    <scope>NUCLEOTIDE SEQUENCE</scope>
</reference>
<dbReference type="PANTHER" id="PTHR11893">
    <property type="entry name" value="INNEXIN"/>
    <property type="match status" value="1"/>
</dbReference>
<dbReference type="EMBL" id="KL250981">
    <property type="protein sequence ID" value="KGB38172.1"/>
    <property type="molecule type" value="Genomic_DNA"/>
</dbReference>
<evidence type="ECO:0000256" key="6">
    <source>
        <dbReference type="ARBA" id="ARBA00023065"/>
    </source>
</evidence>
<dbReference type="PRINTS" id="PR01262">
    <property type="entry name" value="INNEXIN"/>
</dbReference>
<accession>A0A094ZV82</accession>
<feature type="transmembrane region" description="Helical" evidence="9">
    <location>
        <begin position="36"/>
        <end position="54"/>
    </location>
</feature>
<dbReference type="EMBL" id="AMPZ03000002">
    <property type="protein sequence ID" value="KAH9591608.1"/>
    <property type="molecule type" value="Genomic_DNA"/>
</dbReference>
<name>A0A094ZV82_SCHHA</name>
<proteinExistence type="inferred from homology"/>
<dbReference type="GO" id="GO:0034220">
    <property type="term" value="P:monoatomic ion transmembrane transport"/>
    <property type="evidence" value="ECO:0007669"/>
    <property type="project" value="UniProtKB-KW"/>
</dbReference>
<feature type="region of interest" description="Disordered" evidence="10">
    <location>
        <begin position="386"/>
        <end position="407"/>
    </location>
</feature>
<comment type="function">
    <text evidence="9">Structural component of the gap junctions.</text>
</comment>
<keyword evidence="7 9" id="KW-0472">Membrane</keyword>
<comment type="subcellular location">
    <subcellularLocation>
        <location evidence="1 9">Cell membrane</location>
        <topology evidence="1 9">Multi-pass membrane protein</topology>
    </subcellularLocation>
</comment>
<keyword evidence="2 9" id="KW-0813">Transport</keyword>
<comment type="similarity">
    <text evidence="9">Belongs to the pannexin family.</text>
</comment>
<keyword evidence="8 9" id="KW-0407">Ion channel</keyword>
<protein>
    <recommendedName>
        <fullName evidence="9">Innexin</fullName>
    </recommendedName>
</protein>
<keyword evidence="13" id="KW-1185">Reference proteome</keyword>
<keyword evidence="6 9" id="KW-0406">Ion transport</keyword>
<keyword evidence="4 9" id="KW-0812">Transmembrane</keyword>
<evidence type="ECO:0000256" key="7">
    <source>
        <dbReference type="ARBA" id="ARBA00023136"/>
    </source>
</evidence>
<evidence type="ECO:0000256" key="3">
    <source>
        <dbReference type="ARBA" id="ARBA00022475"/>
    </source>
</evidence>
<dbReference type="AlphaFoldDB" id="A0A094ZV82"/>
<dbReference type="Proteomes" id="UP000471633">
    <property type="component" value="Unassembled WGS sequence"/>
</dbReference>
<dbReference type="GeneID" id="24593930"/>
<evidence type="ECO:0000256" key="4">
    <source>
        <dbReference type="ARBA" id="ARBA00022692"/>
    </source>
</evidence>
<dbReference type="InterPro" id="IPR000990">
    <property type="entry name" value="Innexin"/>
</dbReference>
<evidence type="ECO:0000256" key="10">
    <source>
        <dbReference type="SAM" id="MobiDB-lite"/>
    </source>
</evidence>
<reference evidence="11" key="4">
    <citation type="journal article" date="2022" name="PLoS Pathog.">
        <title>Chromosome-level genome of Schistosoma haematobium underpins genome-wide explorations of molecular variation.</title>
        <authorList>
            <person name="Stroehlein A.J."/>
            <person name="Korhonen P.K."/>
            <person name="Lee V.V."/>
            <person name="Ralph S.A."/>
            <person name="Mentink-Kane M."/>
            <person name="You H."/>
            <person name="McManus D.P."/>
            <person name="Tchuente L.T."/>
            <person name="Stothard J.R."/>
            <person name="Kaur P."/>
            <person name="Dudchenko O."/>
            <person name="Aiden E.L."/>
            <person name="Yang B."/>
            <person name="Yang H."/>
            <person name="Emery A.M."/>
            <person name="Webster B.L."/>
            <person name="Brindley P.J."/>
            <person name="Rollinson D."/>
            <person name="Chang B.C.H."/>
            <person name="Gasser R.B."/>
            <person name="Young N.D."/>
        </authorList>
    </citation>
    <scope>NUCLEOTIDE SEQUENCE</scope>
</reference>
<sequence length="633" mass="72502">MFESSVLNGLTRLSIEIGSSKSRTDDDFIDRINHSYTTTVLMICTLVIMGRQFIGKPIACWTPNEFTSAQVEYATLVCWVTSTYFISPDQPTIPSDLSLRRKDSIHYYQWVPFLLMLQAAMFSIPCIIWRLFNWQSRIHLWTVMDLASKAGDLEETLHSSVNHLEYIVKHLEDALIIRHRYKQSRKNNSSISTAQTSVSSPANTNEQIVNKDNSWYAILPLTISNRSRIPGPRPCSPQSSSYLNGLYLIIKALYVFNSTGQLFLLARFLGQTTIFFGPQMLIDLIIGTQWYQSGNFPRVSFCDLDMRKMGKNYHRYTLQCVLSINMFNEKIFIFLWFWFIGITLINIHSFLRWCCRSTFQTSRVCFIRSLLFNKISMKINNNNINNNKSDYSSNNTNSNVTQNSDYQSTSQQSTTIQLADSLSSECCNEQLSITDKKASAFFTEHILGQDGVFVLRLIALNVGQYIASKIACLIWDRYRLVNNTSKYTRTIKRTQETPITTTTMMMTTTTATTTTTTTTTTKPQTKHVVTSSIRQLSNIVQNPPIPERKDKIKHNKELNLSTSNLNELDNIVRIRTLNASNTIGQYSQSLPSQSSIYSLRNSFNNSYDHCSHSDRNSSNNSRIQNLNHTNNFV</sequence>
<evidence type="ECO:0000256" key="1">
    <source>
        <dbReference type="ARBA" id="ARBA00004651"/>
    </source>
</evidence>
<feature type="transmembrane region" description="Helical" evidence="9">
    <location>
        <begin position="107"/>
        <end position="132"/>
    </location>
</feature>
<evidence type="ECO:0000256" key="9">
    <source>
        <dbReference type="RuleBase" id="RU010713"/>
    </source>
</evidence>
<evidence type="ECO:0000313" key="11">
    <source>
        <dbReference type="EMBL" id="KAH9591608.1"/>
    </source>
</evidence>
<reference evidence="11" key="3">
    <citation type="submission" date="2021-06" db="EMBL/GenBank/DDBJ databases">
        <title>Chromosome-level genome assembly for S. haematobium.</title>
        <authorList>
            <person name="Stroehlein A.J."/>
        </authorList>
    </citation>
    <scope>NUCLEOTIDE SEQUENCE</scope>
</reference>
<dbReference type="PROSITE" id="PS51013">
    <property type="entry name" value="PANNEXIN"/>
    <property type="match status" value="1"/>
</dbReference>